<evidence type="ECO:0000256" key="2">
    <source>
        <dbReference type="ARBA" id="ARBA00012121"/>
    </source>
</evidence>
<dbReference type="Proteomes" id="UP001469365">
    <property type="component" value="Unassembled WGS sequence"/>
</dbReference>
<dbReference type="EMBL" id="JBBPCC010000016">
    <property type="protein sequence ID" value="MEK8130650.1"/>
    <property type="molecule type" value="Genomic_DNA"/>
</dbReference>
<feature type="domain" description="APS kinase" evidence="8">
    <location>
        <begin position="14"/>
        <end position="161"/>
    </location>
</feature>
<comment type="function">
    <text evidence="6 7">Catalyzes the synthesis of activated sulfate.</text>
</comment>
<feature type="active site" description="Phosphoserine intermediate" evidence="6">
    <location>
        <position position="96"/>
    </location>
</feature>
<keyword evidence="10" id="KW-1185">Reference proteome</keyword>
<keyword evidence="6 7" id="KW-0418">Kinase</keyword>
<dbReference type="GO" id="GO:0004020">
    <property type="term" value="F:adenylylsulfate kinase activity"/>
    <property type="evidence" value="ECO:0007669"/>
    <property type="project" value="UniProtKB-EC"/>
</dbReference>
<dbReference type="InterPro" id="IPR050512">
    <property type="entry name" value="Sulf_AdTrans/APS_kinase"/>
</dbReference>
<comment type="pathway">
    <text evidence="6 7">Sulfur metabolism; hydrogen sulfide biosynthesis; sulfite from sulfate: step 2/3.</text>
</comment>
<dbReference type="EC" id="2.7.1.25" evidence="2 6"/>
<evidence type="ECO:0000256" key="1">
    <source>
        <dbReference type="ARBA" id="ARBA00001823"/>
    </source>
</evidence>
<dbReference type="Gene3D" id="3.40.50.300">
    <property type="entry name" value="P-loop containing nucleotide triphosphate hydrolases"/>
    <property type="match status" value="1"/>
</dbReference>
<dbReference type="InterPro" id="IPR002891">
    <property type="entry name" value="APS"/>
</dbReference>
<comment type="caution">
    <text evidence="9">The sequence shown here is derived from an EMBL/GenBank/DDBJ whole genome shotgun (WGS) entry which is preliminary data.</text>
</comment>
<dbReference type="HAMAP" id="MF_00065">
    <property type="entry name" value="Adenylyl_sulf_kinase"/>
    <property type="match status" value="1"/>
</dbReference>
<keyword evidence="3 6" id="KW-0808">Transferase</keyword>
<dbReference type="PANTHER" id="PTHR42700:SF1">
    <property type="entry name" value="SULFATE ADENYLYLTRANSFERASE"/>
    <property type="match status" value="1"/>
</dbReference>
<keyword evidence="5 6" id="KW-0067">ATP-binding</keyword>
<dbReference type="Pfam" id="PF01583">
    <property type="entry name" value="APS_kinase"/>
    <property type="match status" value="1"/>
</dbReference>
<organism evidence="9 10">
    <name type="scientific">Paenibacillus filicis</name>
    <dbReference type="NCBI Taxonomy" id="669464"/>
    <lineage>
        <taxon>Bacteria</taxon>
        <taxon>Bacillati</taxon>
        <taxon>Bacillota</taxon>
        <taxon>Bacilli</taxon>
        <taxon>Bacillales</taxon>
        <taxon>Paenibacillaceae</taxon>
        <taxon>Paenibacillus</taxon>
    </lineage>
</organism>
<evidence type="ECO:0000256" key="7">
    <source>
        <dbReference type="RuleBase" id="RU004347"/>
    </source>
</evidence>
<evidence type="ECO:0000313" key="9">
    <source>
        <dbReference type="EMBL" id="MEK8130650.1"/>
    </source>
</evidence>
<dbReference type="PANTHER" id="PTHR42700">
    <property type="entry name" value="SULFATE ADENYLYLTRANSFERASE"/>
    <property type="match status" value="1"/>
</dbReference>
<dbReference type="SUPFAM" id="SSF52540">
    <property type="entry name" value="P-loop containing nucleoside triphosphate hydrolases"/>
    <property type="match status" value="1"/>
</dbReference>
<proteinExistence type="inferred from homology"/>
<comment type="similarity">
    <text evidence="6 7">Belongs to the APS kinase family.</text>
</comment>
<protein>
    <recommendedName>
        <fullName evidence="2 6">Adenylyl-sulfate kinase</fullName>
        <ecNumber evidence="2 6">2.7.1.25</ecNumber>
    </recommendedName>
    <alternativeName>
        <fullName evidence="6">APS kinase</fullName>
    </alternativeName>
    <alternativeName>
        <fullName evidence="6">ATP adenosine-5'-phosphosulfate 3'-phosphotransferase</fullName>
    </alternativeName>
    <alternativeName>
        <fullName evidence="6">Adenosine-5'-phosphosulfate kinase</fullName>
    </alternativeName>
</protein>
<evidence type="ECO:0000313" key="10">
    <source>
        <dbReference type="Proteomes" id="UP001469365"/>
    </source>
</evidence>
<evidence type="ECO:0000259" key="8">
    <source>
        <dbReference type="Pfam" id="PF01583"/>
    </source>
</evidence>
<dbReference type="InterPro" id="IPR059117">
    <property type="entry name" value="APS_kinase_dom"/>
</dbReference>
<keyword evidence="4 6" id="KW-0547">Nucleotide-binding</keyword>
<dbReference type="RefSeq" id="WP_341417950.1">
    <property type="nucleotide sequence ID" value="NZ_JBBPCC010000016.1"/>
</dbReference>
<evidence type="ECO:0000256" key="5">
    <source>
        <dbReference type="ARBA" id="ARBA00022840"/>
    </source>
</evidence>
<evidence type="ECO:0000256" key="3">
    <source>
        <dbReference type="ARBA" id="ARBA00022679"/>
    </source>
</evidence>
<sequence length="188" mass="21376">MQERKRGKLRMTQQGVTVWLTGLSGAGKTTIAKEVNHRLLERSVPTEYLDGDELRQTLCKDLGFSEEDRHTNIERVTFVAKLLTKHGVICLAAFISPYEAMRELARREIGSFVEVFVTAPLKVLIERDTKGLYKKALRGEITDFTGIQAPYEAPRHPDLVLETDRQDYRACADAVIRLLEERGYLPKA</sequence>
<dbReference type="CDD" id="cd02027">
    <property type="entry name" value="APSK"/>
    <property type="match status" value="1"/>
</dbReference>
<dbReference type="NCBIfam" id="TIGR00455">
    <property type="entry name" value="apsK"/>
    <property type="match status" value="1"/>
</dbReference>
<keyword evidence="6" id="KW-0597">Phosphoprotein</keyword>
<reference evidence="9 10" key="1">
    <citation type="submission" date="2024-04" db="EMBL/GenBank/DDBJ databases">
        <title>draft genome sequnece of Paenibacillus filicis.</title>
        <authorList>
            <person name="Kim D.-U."/>
        </authorList>
    </citation>
    <scope>NUCLEOTIDE SEQUENCE [LARGE SCALE GENOMIC DNA]</scope>
    <source>
        <strain evidence="9 10">KACC14197</strain>
    </source>
</reference>
<comment type="catalytic activity">
    <reaction evidence="1 6 7">
        <text>adenosine 5'-phosphosulfate + ATP = 3'-phosphoadenylyl sulfate + ADP + H(+)</text>
        <dbReference type="Rhea" id="RHEA:24152"/>
        <dbReference type="ChEBI" id="CHEBI:15378"/>
        <dbReference type="ChEBI" id="CHEBI:30616"/>
        <dbReference type="ChEBI" id="CHEBI:58243"/>
        <dbReference type="ChEBI" id="CHEBI:58339"/>
        <dbReference type="ChEBI" id="CHEBI:456216"/>
        <dbReference type="EC" id="2.7.1.25"/>
    </reaction>
</comment>
<feature type="binding site" evidence="6">
    <location>
        <begin position="22"/>
        <end position="29"/>
    </location>
    <ligand>
        <name>ATP</name>
        <dbReference type="ChEBI" id="CHEBI:30616"/>
    </ligand>
</feature>
<evidence type="ECO:0000256" key="4">
    <source>
        <dbReference type="ARBA" id="ARBA00022741"/>
    </source>
</evidence>
<dbReference type="NCBIfam" id="NF003013">
    <property type="entry name" value="PRK03846.1"/>
    <property type="match status" value="1"/>
</dbReference>
<dbReference type="InterPro" id="IPR027417">
    <property type="entry name" value="P-loop_NTPase"/>
</dbReference>
<accession>A0ABU9DRD9</accession>
<evidence type="ECO:0000256" key="6">
    <source>
        <dbReference type="HAMAP-Rule" id="MF_00065"/>
    </source>
</evidence>
<gene>
    <name evidence="6 9" type="primary">cysC</name>
    <name evidence="9" type="ORF">WMW72_22340</name>
</gene>
<name>A0ABU9DRD9_9BACL</name>